<name>A0A178CYT7_9EURO</name>
<reference evidence="1 2" key="1">
    <citation type="submission" date="2016-03" db="EMBL/GenBank/DDBJ databases">
        <title>The draft genome sequence of Fonsecaea nubica causative agent of cutaneous subcutaneous infection in human host.</title>
        <authorList>
            <person name="Costa F."/>
            <person name="Sybren D.H."/>
            <person name="Raittz R.T."/>
            <person name="Weiss V.A."/>
            <person name="Leao A.C."/>
            <person name="Gomes R."/>
            <person name="De Souza E.M."/>
            <person name="Pedrosa F.O."/>
            <person name="Steffens M.B."/>
            <person name="Bombassaro A."/>
            <person name="Tadra-Sfeir M.Z."/>
            <person name="Moreno L.F."/>
            <person name="Najafzadeh M.J."/>
            <person name="Felipe M.S."/>
            <person name="Teixeira M."/>
            <person name="Sun J."/>
            <person name="Xi L."/>
            <person name="Castro M.A."/>
            <person name="Vicente V.A."/>
        </authorList>
    </citation>
    <scope>NUCLEOTIDE SEQUENCE [LARGE SCALE GENOMIC DNA]</scope>
    <source>
        <strain evidence="1 2">CBS 269.64</strain>
    </source>
</reference>
<gene>
    <name evidence="1" type="ORF">AYO20_06529</name>
</gene>
<dbReference type="EMBL" id="LVCJ01000041">
    <property type="protein sequence ID" value="OAL34273.1"/>
    <property type="molecule type" value="Genomic_DNA"/>
</dbReference>
<keyword evidence="2" id="KW-1185">Reference proteome</keyword>
<dbReference type="RefSeq" id="XP_022499285.1">
    <property type="nucleotide sequence ID" value="XM_022644818.1"/>
</dbReference>
<dbReference type="GeneID" id="34589943"/>
<accession>A0A178CYT7</accession>
<evidence type="ECO:0000313" key="2">
    <source>
        <dbReference type="Proteomes" id="UP000185904"/>
    </source>
</evidence>
<evidence type="ECO:0000313" key="1">
    <source>
        <dbReference type="EMBL" id="OAL34273.1"/>
    </source>
</evidence>
<sequence length="215" mass="23269">MAANQPQYVETPAGHNARISGLRPLWPALGVPEEPRFDTFNCQFTVNGQVLVQASISVSIPRPDIIRIDHLSTAQNSPLHQNDLVDQFCRQRHLTLAQIPYLLITNIAEPTTQARYDEVYNAASQGGGQPVRVSATDPRYATLLNTPIGNTIRFGVPQGANGLTLMSLGGRNMAFWVTAEYTAPPAPAPHVFPPAPNPGPAPAAQRSTRTCCIIL</sequence>
<proteinExistence type="predicted"/>
<protein>
    <submittedName>
        <fullName evidence="1">Uncharacterized protein</fullName>
    </submittedName>
</protein>
<organism evidence="1 2">
    <name type="scientific">Fonsecaea nubica</name>
    <dbReference type="NCBI Taxonomy" id="856822"/>
    <lineage>
        <taxon>Eukaryota</taxon>
        <taxon>Fungi</taxon>
        <taxon>Dikarya</taxon>
        <taxon>Ascomycota</taxon>
        <taxon>Pezizomycotina</taxon>
        <taxon>Eurotiomycetes</taxon>
        <taxon>Chaetothyriomycetidae</taxon>
        <taxon>Chaetothyriales</taxon>
        <taxon>Herpotrichiellaceae</taxon>
        <taxon>Fonsecaea</taxon>
    </lineage>
</organism>
<comment type="caution">
    <text evidence="1">The sequence shown here is derived from an EMBL/GenBank/DDBJ whole genome shotgun (WGS) entry which is preliminary data.</text>
</comment>
<dbReference type="Proteomes" id="UP000185904">
    <property type="component" value="Unassembled WGS sequence"/>
</dbReference>
<dbReference type="AlphaFoldDB" id="A0A178CYT7"/>
<dbReference type="OrthoDB" id="10351146at2759"/>